<name>A0A0D1YEW4_9PEZI</name>
<evidence type="ECO:0000256" key="3">
    <source>
        <dbReference type="ARBA" id="ARBA00022827"/>
    </source>
</evidence>
<feature type="domain" description="Phenol hydroxylase-like C-terminal dimerisation" evidence="6">
    <location>
        <begin position="405"/>
        <end position="592"/>
    </location>
</feature>
<protein>
    <recommendedName>
        <fullName evidence="9">FAD-binding domain-containing protein</fullName>
    </recommendedName>
</protein>
<gene>
    <name evidence="7" type="ORF">PV09_09040</name>
</gene>
<dbReference type="CDD" id="cd02979">
    <property type="entry name" value="PHOX_C"/>
    <property type="match status" value="1"/>
</dbReference>
<dbReference type="NCBIfam" id="NF006144">
    <property type="entry name" value="PRK08294.1"/>
    <property type="match status" value="1"/>
</dbReference>
<dbReference type="AlphaFoldDB" id="A0A0D1YEW4"/>
<dbReference type="Gene3D" id="3.30.9.10">
    <property type="entry name" value="D-Amino Acid Oxidase, subunit A, domain 2"/>
    <property type="match status" value="1"/>
</dbReference>
<dbReference type="Pfam" id="PF01494">
    <property type="entry name" value="FAD_binding_3"/>
    <property type="match status" value="1"/>
</dbReference>
<proteinExistence type="inferred from homology"/>
<dbReference type="PANTHER" id="PTHR43004:SF10">
    <property type="entry name" value="2-MONOOXYGENASE, PUTATIVE (AFU_ORTHOLOGUE AFUA_6G11480)-RELATED"/>
    <property type="match status" value="1"/>
</dbReference>
<dbReference type="Pfam" id="PF07976">
    <property type="entry name" value="Phe_hydrox_dim"/>
    <property type="match status" value="1"/>
</dbReference>
<sequence>MESTGPVRTDVLISGSGSAGLCAALWLARLKIPYVVLEKRDGPLKIGQADGVQCRTVEVFESFDLDGELVKTAYWVTEVCFWSADDSQTSGHGSGDRIMRTGRTADVPPGLSHKPHVIMNQAHLNKLMLGDMEKHGGRNVDYNLAVKSVEMDGSEPEYPVRVVAERDGKEVEYRAKYVLGCDGAHSAVRKSLGYRMIGDTTDAVWGVMDIFADTDFPDIRKKCVIRSKAGNLLIIPREGDYMVRFYLELQPGTQAKQVKLEDLQVTAKKILSQYRLEIRHTFWWSAYSIGQRLAEYFSKDNRIFLMGDACHTHSPKAGQGMNLSLQDGYNMGWKLAHVLRGVCSADLLRTYNLEREKTARDLIDFDRELTGLFKSAHDKGIKDAALQFSEHFKKSLRYTAGLTTTYEDSSITNAAGSAPTLAKNVTVGMRLPSAQVVRLSDAKAVPLAKLLQSNGRWRVVVFAGNPLVADMLSRLERFASELASAGHSHELVEPILVLSGSRTAIDDAVVEKRIQVPAVFKPREGEYSLAYHHKIVVDDESYNYGHGHAYDFLGVDPSKGAVVTVRPDQYVSMISSLDEPGRVVDFFAGVFRADN</sequence>
<dbReference type="STRING" id="253628.A0A0D1YEW4"/>
<dbReference type="InterPro" id="IPR050641">
    <property type="entry name" value="RIFMO-like"/>
</dbReference>
<dbReference type="SUPFAM" id="SSF54373">
    <property type="entry name" value="FAD-linked reductases, C-terminal domain"/>
    <property type="match status" value="1"/>
</dbReference>
<evidence type="ECO:0000256" key="1">
    <source>
        <dbReference type="ARBA" id="ARBA00007801"/>
    </source>
</evidence>
<dbReference type="EMBL" id="KN847580">
    <property type="protein sequence ID" value="KIV99271.1"/>
    <property type="molecule type" value="Genomic_DNA"/>
</dbReference>
<dbReference type="PRINTS" id="PR00420">
    <property type="entry name" value="RNGMNOXGNASE"/>
</dbReference>
<dbReference type="InterPro" id="IPR036188">
    <property type="entry name" value="FAD/NAD-bd_sf"/>
</dbReference>
<keyword evidence="4" id="KW-0560">Oxidoreductase</keyword>
<dbReference type="GeneID" id="27317013"/>
<evidence type="ECO:0000259" key="6">
    <source>
        <dbReference type="Pfam" id="PF07976"/>
    </source>
</evidence>
<evidence type="ECO:0000313" key="8">
    <source>
        <dbReference type="Proteomes" id="UP000053259"/>
    </source>
</evidence>
<keyword evidence="3" id="KW-0274">FAD</keyword>
<dbReference type="InterPro" id="IPR012941">
    <property type="entry name" value="Phe_hydrox_C_dim_dom"/>
</dbReference>
<keyword evidence="2" id="KW-0285">Flavoprotein</keyword>
<dbReference type="InterPro" id="IPR036249">
    <property type="entry name" value="Thioredoxin-like_sf"/>
</dbReference>
<reference evidence="7 8" key="1">
    <citation type="submission" date="2015-01" db="EMBL/GenBank/DDBJ databases">
        <title>The Genome Sequence of Ochroconis gallopava CBS43764.</title>
        <authorList>
            <consortium name="The Broad Institute Genomics Platform"/>
            <person name="Cuomo C."/>
            <person name="de Hoog S."/>
            <person name="Gorbushina A."/>
            <person name="Stielow B."/>
            <person name="Teixiera M."/>
            <person name="Abouelleil A."/>
            <person name="Chapman S.B."/>
            <person name="Priest M."/>
            <person name="Young S.K."/>
            <person name="Wortman J."/>
            <person name="Nusbaum C."/>
            <person name="Birren B."/>
        </authorList>
    </citation>
    <scope>NUCLEOTIDE SEQUENCE [LARGE SCALE GENOMIC DNA]</scope>
    <source>
        <strain evidence="7 8">CBS 43764</strain>
    </source>
</reference>
<dbReference type="OrthoDB" id="1716816at2759"/>
<evidence type="ECO:0000256" key="4">
    <source>
        <dbReference type="ARBA" id="ARBA00023002"/>
    </source>
</evidence>
<dbReference type="HOGENOM" id="CLU_009665_9_2_1"/>
<dbReference type="InParanoid" id="A0A0D1YEW4"/>
<dbReference type="Gene3D" id="3.40.30.20">
    <property type="match status" value="1"/>
</dbReference>
<feature type="domain" description="FAD-binding" evidence="5">
    <location>
        <begin position="8"/>
        <end position="365"/>
    </location>
</feature>
<accession>A0A0D1YEW4</accession>
<dbReference type="InterPro" id="IPR038220">
    <property type="entry name" value="PHOX_C_sf"/>
</dbReference>
<keyword evidence="8" id="KW-1185">Reference proteome</keyword>
<dbReference type="PANTHER" id="PTHR43004">
    <property type="entry name" value="TRK SYSTEM POTASSIUM UPTAKE PROTEIN"/>
    <property type="match status" value="1"/>
</dbReference>
<dbReference type="InterPro" id="IPR002938">
    <property type="entry name" value="FAD-bd"/>
</dbReference>
<dbReference type="SUPFAM" id="SSF52833">
    <property type="entry name" value="Thioredoxin-like"/>
    <property type="match status" value="1"/>
</dbReference>
<evidence type="ECO:0000259" key="5">
    <source>
        <dbReference type="Pfam" id="PF01494"/>
    </source>
</evidence>
<dbReference type="Gene3D" id="3.50.50.60">
    <property type="entry name" value="FAD/NAD(P)-binding domain"/>
    <property type="match status" value="1"/>
</dbReference>
<evidence type="ECO:0000256" key="2">
    <source>
        <dbReference type="ARBA" id="ARBA00022630"/>
    </source>
</evidence>
<dbReference type="VEuPathDB" id="FungiDB:PV09_09040"/>
<dbReference type="SUPFAM" id="SSF51905">
    <property type="entry name" value="FAD/NAD(P)-binding domain"/>
    <property type="match status" value="1"/>
</dbReference>
<comment type="similarity">
    <text evidence="1">Belongs to the PheA/TfdB FAD monooxygenase family.</text>
</comment>
<dbReference type="GO" id="GO:0071949">
    <property type="term" value="F:FAD binding"/>
    <property type="evidence" value="ECO:0007669"/>
    <property type="project" value="InterPro"/>
</dbReference>
<dbReference type="GO" id="GO:0016709">
    <property type="term" value="F:oxidoreductase activity, acting on paired donors, with incorporation or reduction of molecular oxygen, NAD(P)H as one donor, and incorporation of one atom of oxygen"/>
    <property type="evidence" value="ECO:0007669"/>
    <property type="project" value="UniProtKB-ARBA"/>
</dbReference>
<evidence type="ECO:0008006" key="9">
    <source>
        <dbReference type="Google" id="ProtNLM"/>
    </source>
</evidence>
<evidence type="ECO:0000313" key="7">
    <source>
        <dbReference type="EMBL" id="KIV99271.1"/>
    </source>
</evidence>
<dbReference type="Proteomes" id="UP000053259">
    <property type="component" value="Unassembled WGS sequence"/>
</dbReference>
<dbReference type="RefSeq" id="XP_016209141.1">
    <property type="nucleotide sequence ID" value="XM_016363030.1"/>
</dbReference>
<organism evidence="7 8">
    <name type="scientific">Verruconis gallopava</name>
    <dbReference type="NCBI Taxonomy" id="253628"/>
    <lineage>
        <taxon>Eukaryota</taxon>
        <taxon>Fungi</taxon>
        <taxon>Dikarya</taxon>
        <taxon>Ascomycota</taxon>
        <taxon>Pezizomycotina</taxon>
        <taxon>Dothideomycetes</taxon>
        <taxon>Pleosporomycetidae</taxon>
        <taxon>Venturiales</taxon>
        <taxon>Sympoventuriaceae</taxon>
        <taxon>Verruconis</taxon>
    </lineage>
</organism>